<evidence type="ECO:0000256" key="1">
    <source>
        <dbReference type="ARBA" id="ARBA00004127"/>
    </source>
</evidence>
<dbReference type="HOGENOM" id="CLU_138279_0_0_1"/>
<evidence type="ECO:0000256" key="4">
    <source>
        <dbReference type="ARBA" id="ARBA00022989"/>
    </source>
</evidence>
<comment type="subcellular location">
    <subcellularLocation>
        <location evidence="1">Endomembrane system</location>
        <topology evidence="1">Multi-pass membrane protein</topology>
    </subcellularLocation>
</comment>
<dbReference type="GeneID" id="20234535"/>
<dbReference type="CTD" id="20234535"/>
<dbReference type="PANTHER" id="PTHR12459:SF15">
    <property type="entry name" value="TRANSMEMBRANE PROTEIN 135"/>
    <property type="match status" value="1"/>
</dbReference>
<keyword evidence="5 6" id="KW-0472">Membrane</keyword>
<evidence type="ECO:0000256" key="3">
    <source>
        <dbReference type="ARBA" id="ARBA00022692"/>
    </source>
</evidence>
<dbReference type="GO" id="GO:0012505">
    <property type="term" value="C:endomembrane system"/>
    <property type="evidence" value="ECO:0007669"/>
    <property type="project" value="UniProtKB-SubCell"/>
</dbReference>
<dbReference type="Proteomes" id="UP000030746">
    <property type="component" value="Unassembled WGS sequence"/>
</dbReference>
<keyword evidence="3 6" id="KW-0812">Transmembrane</keyword>
<organism evidence="8 9">
    <name type="scientific">Lottia gigantea</name>
    <name type="common">Giant owl limpet</name>
    <dbReference type="NCBI Taxonomy" id="225164"/>
    <lineage>
        <taxon>Eukaryota</taxon>
        <taxon>Metazoa</taxon>
        <taxon>Spiralia</taxon>
        <taxon>Lophotrochozoa</taxon>
        <taxon>Mollusca</taxon>
        <taxon>Gastropoda</taxon>
        <taxon>Patellogastropoda</taxon>
        <taxon>Lottioidea</taxon>
        <taxon>Lottiidae</taxon>
        <taxon>Lottia</taxon>
    </lineage>
</organism>
<protein>
    <recommendedName>
        <fullName evidence="7">Transmembrane protein 135 N-terminal domain-containing protein</fullName>
    </recommendedName>
</protein>
<dbReference type="Pfam" id="PF15982">
    <property type="entry name" value="TMEM135_C_rich"/>
    <property type="match status" value="1"/>
</dbReference>
<feature type="domain" description="Transmembrane protein 135 N-terminal" evidence="7">
    <location>
        <begin position="6"/>
        <end position="126"/>
    </location>
</feature>
<reference evidence="8 9" key="1">
    <citation type="journal article" date="2013" name="Nature">
        <title>Insights into bilaterian evolution from three spiralian genomes.</title>
        <authorList>
            <person name="Simakov O."/>
            <person name="Marletaz F."/>
            <person name="Cho S.J."/>
            <person name="Edsinger-Gonzales E."/>
            <person name="Havlak P."/>
            <person name="Hellsten U."/>
            <person name="Kuo D.H."/>
            <person name="Larsson T."/>
            <person name="Lv J."/>
            <person name="Arendt D."/>
            <person name="Savage R."/>
            <person name="Osoegawa K."/>
            <person name="de Jong P."/>
            <person name="Grimwood J."/>
            <person name="Chapman J.A."/>
            <person name="Shapiro H."/>
            <person name="Aerts A."/>
            <person name="Otillar R.P."/>
            <person name="Terry A.Y."/>
            <person name="Boore J.L."/>
            <person name="Grigoriev I.V."/>
            <person name="Lindberg D.R."/>
            <person name="Seaver E.C."/>
            <person name="Weisblat D.A."/>
            <person name="Putnam N.H."/>
            <person name="Rokhsar D.S."/>
        </authorList>
    </citation>
    <scope>NUCLEOTIDE SEQUENCE [LARGE SCALE GENOMIC DNA]</scope>
</reference>
<feature type="transmembrane region" description="Helical" evidence="6">
    <location>
        <begin position="69"/>
        <end position="88"/>
    </location>
</feature>
<proteinExistence type="inferred from homology"/>
<dbReference type="OMA" id="RAFMHIT"/>
<gene>
    <name evidence="8" type="ORF">LOTGIDRAFT_142073</name>
</gene>
<evidence type="ECO:0000313" key="9">
    <source>
        <dbReference type="Proteomes" id="UP000030746"/>
    </source>
</evidence>
<sequence>MKTLDYTCYELGHTWDPYCTTAALNVGKTVFREALKMYGSLYLVAALVKKRGKDYYLKKFLPETLRSSLFLAANGGLFVASFCFWRKVFGRTCYFTVGYLPTLTAALIAILIERKSRYDHFYFINISRHDTET</sequence>
<name>V4AVR2_LOTGI</name>
<dbReference type="RefSeq" id="XP_009050161.1">
    <property type="nucleotide sequence ID" value="XM_009051913.1"/>
</dbReference>
<dbReference type="AlphaFoldDB" id="V4AVR2"/>
<evidence type="ECO:0000256" key="5">
    <source>
        <dbReference type="ARBA" id="ARBA00023136"/>
    </source>
</evidence>
<comment type="similarity">
    <text evidence="2">Belongs to the TMEM135 family.</text>
</comment>
<evidence type="ECO:0000313" key="8">
    <source>
        <dbReference type="EMBL" id="ESO99145.1"/>
    </source>
</evidence>
<evidence type="ECO:0000256" key="2">
    <source>
        <dbReference type="ARBA" id="ARBA00008924"/>
    </source>
</evidence>
<evidence type="ECO:0000256" key="6">
    <source>
        <dbReference type="SAM" id="Phobius"/>
    </source>
</evidence>
<keyword evidence="9" id="KW-1185">Reference proteome</keyword>
<accession>V4AVR2</accession>
<evidence type="ECO:0000259" key="7">
    <source>
        <dbReference type="Pfam" id="PF15982"/>
    </source>
</evidence>
<keyword evidence="4 6" id="KW-1133">Transmembrane helix</keyword>
<dbReference type="InterPro" id="IPR026749">
    <property type="entry name" value="Tmem135"/>
</dbReference>
<dbReference type="EMBL" id="KB201110">
    <property type="protein sequence ID" value="ESO99145.1"/>
    <property type="molecule type" value="Genomic_DNA"/>
</dbReference>
<dbReference type="PANTHER" id="PTHR12459">
    <property type="entry name" value="TRANSMEMBRANE PROTEIN 135-RELATED"/>
    <property type="match status" value="1"/>
</dbReference>
<feature type="transmembrane region" description="Helical" evidence="6">
    <location>
        <begin position="94"/>
        <end position="112"/>
    </location>
</feature>
<dbReference type="OrthoDB" id="291792at2759"/>
<dbReference type="KEGG" id="lgi:LOTGIDRAFT_142073"/>
<dbReference type="InterPro" id="IPR031926">
    <property type="entry name" value="TMEM135_N"/>
</dbReference>